<evidence type="ECO:0000313" key="7">
    <source>
        <dbReference type="Proteomes" id="UP001412239"/>
    </source>
</evidence>
<evidence type="ECO:0000256" key="3">
    <source>
        <dbReference type="ARBA" id="ARBA00022989"/>
    </source>
</evidence>
<dbReference type="PANTHER" id="PTHR31794">
    <property type="entry name" value="AUXIN EFFLUX TRANSPORTER FAMILY PROTEIN (EUROFUNG)"/>
    <property type="match status" value="1"/>
</dbReference>
<reference evidence="6" key="1">
    <citation type="submission" date="2015-10" db="EMBL/GenBank/DDBJ databases">
        <authorList>
            <person name="Regsiter A."/>
            <person name="william w."/>
        </authorList>
    </citation>
    <scope>NUCLEOTIDE SEQUENCE</scope>
    <source>
        <strain evidence="6">Montdore</strain>
    </source>
</reference>
<protein>
    <submittedName>
        <fullName evidence="6">Uncharacterized protein</fullName>
    </submittedName>
</protein>
<feature type="region of interest" description="Disordered" evidence="5">
    <location>
        <begin position="1"/>
        <end position="30"/>
    </location>
</feature>
<evidence type="ECO:0000256" key="1">
    <source>
        <dbReference type="ARBA" id="ARBA00004141"/>
    </source>
</evidence>
<sequence>MFALGPKLMDKAGPGAAGDGDTEARGDQETDREYFAASGHKQFAELPKRVQNMIPFAGDMVNPPLVGSIMAAFIGLIPLLHKAFFADTEDGGIFRAWLTSSVSNIGDLFTALQMFVVGSHCAPVLILSMNVAIPTVYYLAKKKFLGHDPMAWLDMIPMPVGQFRNDDEFIGGTKWEFGEG</sequence>
<name>A0A292Q576_9PEZI</name>
<keyword evidence="7" id="KW-1185">Reference proteome</keyword>
<dbReference type="GO" id="GO:0005783">
    <property type="term" value="C:endoplasmic reticulum"/>
    <property type="evidence" value="ECO:0007669"/>
    <property type="project" value="TreeGrafter"/>
</dbReference>
<keyword evidence="4" id="KW-0472">Membrane</keyword>
<keyword evidence="2" id="KW-0812">Transmembrane</keyword>
<dbReference type="InterPro" id="IPR004776">
    <property type="entry name" value="Mem_transp_PIN-like"/>
</dbReference>
<evidence type="ECO:0000256" key="2">
    <source>
        <dbReference type="ARBA" id="ARBA00022692"/>
    </source>
</evidence>
<evidence type="ECO:0000256" key="4">
    <source>
        <dbReference type="ARBA" id="ARBA00023136"/>
    </source>
</evidence>
<evidence type="ECO:0000313" key="6">
    <source>
        <dbReference type="EMBL" id="CUS13903.1"/>
    </source>
</evidence>
<dbReference type="EMBL" id="LN890965">
    <property type="protein sequence ID" value="CUS13903.1"/>
    <property type="molecule type" value="Genomic_DNA"/>
</dbReference>
<organism evidence="6 7">
    <name type="scientific">Tuber aestivum</name>
    <name type="common">summer truffle</name>
    <dbReference type="NCBI Taxonomy" id="59557"/>
    <lineage>
        <taxon>Eukaryota</taxon>
        <taxon>Fungi</taxon>
        <taxon>Dikarya</taxon>
        <taxon>Ascomycota</taxon>
        <taxon>Pezizomycotina</taxon>
        <taxon>Pezizomycetes</taxon>
        <taxon>Pezizales</taxon>
        <taxon>Tuberaceae</taxon>
        <taxon>Tuber</taxon>
    </lineage>
</organism>
<dbReference type="AlphaFoldDB" id="A0A292Q576"/>
<evidence type="ECO:0000256" key="5">
    <source>
        <dbReference type="SAM" id="MobiDB-lite"/>
    </source>
</evidence>
<dbReference type="Pfam" id="PF03547">
    <property type="entry name" value="Mem_trans"/>
    <property type="match status" value="1"/>
</dbReference>
<dbReference type="GO" id="GO:0016020">
    <property type="term" value="C:membrane"/>
    <property type="evidence" value="ECO:0007669"/>
    <property type="project" value="UniProtKB-SubCell"/>
</dbReference>
<proteinExistence type="predicted"/>
<comment type="subcellular location">
    <subcellularLocation>
        <location evidence="1">Membrane</location>
        <topology evidence="1">Multi-pass membrane protein</topology>
    </subcellularLocation>
</comment>
<dbReference type="PANTHER" id="PTHR31794:SF4">
    <property type="entry name" value="AUXIN EFFLUX TRANSPORTER FAMILY PROTEIN (EUROFUNG)"/>
    <property type="match status" value="1"/>
</dbReference>
<keyword evidence="3" id="KW-1133">Transmembrane helix</keyword>
<dbReference type="Proteomes" id="UP001412239">
    <property type="component" value="Unassembled WGS sequence"/>
</dbReference>
<accession>A0A292Q576</accession>
<gene>
    <name evidence="6" type="ORF">GSTUAT00001940001</name>
</gene>
<dbReference type="GO" id="GO:0055085">
    <property type="term" value="P:transmembrane transport"/>
    <property type="evidence" value="ECO:0007669"/>
    <property type="project" value="InterPro"/>
</dbReference>